<dbReference type="GO" id="GO:0004519">
    <property type="term" value="F:endonuclease activity"/>
    <property type="evidence" value="ECO:0007669"/>
    <property type="project" value="UniProtKB-KW"/>
</dbReference>
<keyword evidence="6" id="KW-0695">RNA-directed DNA polymerase</keyword>
<evidence type="ECO:0000256" key="6">
    <source>
        <dbReference type="ARBA" id="ARBA00022918"/>
    </source>
</evidence>
<dbReference type="InterPro" id="IPR012337">
    <property type="entry name" value="RNaseH-like_sf"/>
</dbReference>
<dbReference type="InParanoid" id="A0A7J8GR78"/>
<comment type="caution">
    <text evidence="8">The sequence shown here is derived from an EMBL/GenBank/DDBJ whole genome shotgun (WGS) entry which is preliminary data.</text>
</comment>
<evidence type="ECO:0000256" key="1">
    <source>
        <dbReference type="ARBA" id="ARBA00022679"/>
    </source>
</evidence>
<dbReference type="PANTHER" id="PTHR41694:SF3">
    <property type="entry name" value="RNA-DIRECTED DNA POLYMERASE-RELATED"/>
    <property type="match status" value="1"/>
</dbReference>
<dbReference type="GO" id="GO:0016787">
    <property type="term" value="F:hydrolase activity"/>
    <property type="evidence" value="ECO:0007669"/>
    <property type="project" value="UniProtKB-KW"/>
</dbReference>
<dbReference type="AlphaFoldDB" id="A0A7J8GR78"/>
<dbReference type="InterPro" id="IPR036397">
    <property type="entry name" value="RNaseH_sf"/>
</dbReference>
<organism evidence="8 9">
    <name type="scientific">Molossus molossus</name>
    <name type="common">Pallas' mastiff bat</name>
    <name type="synonym">Vespertilio molossus</name>
    <dbReference type="NCBI Taxonomy" id="27622"/>
    <lineage>
        <taxon>Eukaryota</taxon>
        <taxon>Metazoa</taxon>
        <taxon>Chordata</taxon>
        <taxon>Craniata</taxon>
        <taxon>Vertebrata</taxon>
        <taxon>Euteleostomi</taxon>
        <taxon>Mammalia</taxon>
        <taxon>Eutheria</taxon>
        <taxon>Laurasiatheria</taxon>
        <taxon>Chiroptera</taxon>
        <taxon>Yangochiroptera</taxon>
        <taxon>Molossidae</taxon>
        <taxon>Molossus</taxon>
    </lineage>
</organism>
<keyword evidence="1" id="KW-0808">Transferase</keyword>
<accession>A0A7J8GR78</accession>
<dbReference type="Pfam" id="PF00665">
    <property type="entry name" value="rve"/>
    <property type="match status" value="1"/>
</dbReference>
<evidence type="ECO:0000256" key="3">
    <source>
        <dbReference type="ARBA" id="ARBA00022722"/>
    </source>
</evidence>
<dbReference type="SUPFAM" id="SSF53098">
    <property type="entry name" value="Ribonuclease H-like"/>
    <property type="match status" value="1"/>
</dbReference>
<dbReference type="Proteomes" id="UP000550707">
    <property type="component" value="Unassembled WGS sequence"/>
</dbReference>
<dbReference type="PROSITE" id="PS50994">
    <property type="entry name" value="INTEGRASE"/>
    <property type="match status" value="1"/>
</dbReference>
<sequence length="131" mass="14691">MDVTHVPEFGKQKYIHVIIDTFSGFIVATPQTGEATKHVIAHCLKCFSILGIPKVIKTDNGLGYTSQTFQKFRAKFTIQHKTGIPYNPQGQGIVERAHGTLKVQIEKIKKGELYPRSPSNIINHALFIINF</sequence>
<feature type="domain" description="Integrase catalytic" evidence="7">
    <location>
        <begin position="1"/>
        <end position="131"/>
    </location>
</feature>
<keyword evidence="9" id="KW-1185">Reference proteome</keyword>
<keyword evidence="2" id="KW-0548">Nucleotidyltransferase</keyword>
<protein>
    <recommendedName>
        <fullName evidence="7">Integrase catalytic domain-containing protein</fullName>
    </recommendedName>
</protein>
<evidence type="ECO:0000256" key="4">
    <source>
        <dbReference type="ARBA" id="ARBA00022759"/>
    </source>
</evidence>
<gene>
    <name evidence="8" type="ORF">HJG59_011229</name>
</gene>
<dbReference type="EMBL" id="JACASF010000008">
    <property type="protein sequence ID" value="KAF6462165.1"/>
    <property type="molecule type" value="Genomic_DNA"/>
</dbReference>
<evidence type="ECO:0000256" key="5">
    <source>
        <dbReference type="ARBA" id="ARBA00022801"/>
    </source>
</evidence>
<keyword evidence="5" id="KW-0378">Hydrolase</keyword>
<dbReference type="GO" id="GO:0003964">
    <property type="term" value="F:RNA-directed DNA polymerase activity"/>
    <property type="evidence" value="ECO:0007669"/>
    <property type="project" value="UniProtKB-KW"/>
</dbReference>
<dbReference type="PANTHER" id="PTHR41694">
    <property type="entry name" value="ENDOGENOUS RETROVIRUS GROUP K MEMBER POL PROTEIN"/>
    <property type="match status" value="1"/>
</dbReference>
<name>A0A7J8GR78_MOLMO</name>
<dbReference type="GO" id="GO:0035613">
    <property type="term" value="F:RNA stem-loop binding"/>
    <property type="evidence" value="ECO:0007669"/>
    <property type="project" value="TreeGrafter"/>
</dbReference>
<proteinExistence type="predicted"/>
<evidence type="ECO:0000313" key="8">
    <source>
        <dbReference type="EMBL" id="KAF6462165.1"/>
    </source>
</evidence>
<keyword evidence="4" id="KW-0255">Endonuclease</keyword>
<evidence type="ECO:0000313" key="9">
    <source>
        <dbReference type="Proteomes" id="UP000550707"/>
    </source>
</evidence>
<dbReference type="InterPro" id="IPR001584">
    <property type="entry name" value="Integrase_cat-core"/>
</dbReference>
<reference evidence="8 9" key="1">
    <citation type="journal article" date="2020" name="Nature">
        <title>Six reference-quality genomes reveal evolution of bat adaptations.</title>
        <authorList>
            <person name="Jebb D."/>
            <person name="Huang Z."/>
            <person name="Pippel M."/>
            <person name="Hughes G.M."/>
            <person name="Lavrichenko K."/>
            <person name="Devanna P."/>
            <person name="Winkler S."/>
            <person name="Jermiin L.S."/>
            <person name="Skirmuntt E.C."/>
            <person name="Katzourakis A."/>
            <person name="Burkitt-Gray L."/>
            <person name="Ray D.A."/>
            <person name="Sullivan K.A.M."/>
            <person name="Roscito J.G."/>
            <person name="Kirilenko B.M."/>
            <person name="Davalos L.M."/>
            <person name="Corthals A.P."/>
            <person name="Power M.L."/>
            <person name="Jones G."/>
            <person name="Ransome R.D."/>
            <person name="Dechmann D.K.N."/>
            <person name="Locatelli A.G."/>
            <person name="Puechmaille S.J."/>
            <person name="Fedrigo O."/>
            <person name="Jarvis E.D."/>
            <person name="Hiller M."/>
            <person name="Vernes S.C."/>
            <person name="Myers E.W."/>
            <person name="Teeling E.C."/>
        </authorList>
    </citation>
    <scope>NUCLEOTIDE SEQUENCE [LARGE SCALE GENOMIC DNA]</scope>
    <source>
        <strain evidence="8">MMolMol1</strain>
        <tissue evidence="8">Muscle</tissue>
    </source>
</reference>
<evidence type="ECO:0000259" key="7">
    <source>
        <dbReference type="PROSITE" id="PS50994"/>
    </source>
</evidence>
<evidence type="ECO:0000256" key="2">
    <source>
        <dbReference type="ARBA" id="ARBA00022695"/>
    </source>
</evidence>
<dbReference type="Gene3D" id="3.30.420.10">
    <property type="entry name" value="Ribonuclease H-like superfamily/Ribonuclease H"/>
    <property type="match status" value="1"/>
</dbReference>
<keyword evidence="3" id="KW-0540">Nuclease</keyword>
<dbReference type="GO" id="GO:0015074">
    <property type="term" value="P:DNA integration"/>
    <property type="evidence" value="ECO:0007669"/>
    <property type="project" value="InterPro"/>
</dbReference>